<organism evidence="1 2">
    <name type="scientific">Portunus trituberculatus</name>
    <name type="common">Swimming crab</name>
    <name type="synonym">Neptunus trituberculatus</name>
    <dbReference type="NCBI Taxonomy" id="210409"/>
    <lineage>
        <taxon>Eukaryota</taxon>
        <taxon>Metazoa</taxon>
        <taxon>Ecdysozoa</taxon>
        <taxon>Arthropoda</taxon>
        <taxon>Crustacea</taxon>
        <taxon>Multicrustacea</taxon>
        <taxon>Malacostraca</taxon>
        <taxon>Eumalacostraca</taxon>
        <taxon>Eucarida</taxon>
        <taxon>Decapoda</taxon>
        <taxon>Pleocyemata</taxon>
        <taxon>Brachyura</taxon>
        <taxon>Eubrachyura</taxon>
        <taxon>Portunoidea</taxon>
        <taxon>Portunidae</taxon>
        <taxon>Portuninae</taxon>
        <taxon>Portunus</taxon>
    </lineage>
</organism>
<evidence type="ECO:0000313" key="2">
    <source>
        <dbReference type="Proteomes" id="UP000324222"/>
    </source>
</evidence>
<protein>
    <submittedName>
        <fullName evidence="1">Nucleoporin p54</fullName>
    </submittedName>
</protein>
<comment type="caution">
    <text evidence="1">The sequence shown here is derived from an EMBL/GenBank/DDBJ whole genome shotgun (WGS) entry which is preliminary data.</text>
</comment>
<keyword evidence="2" id="KW-1185">Reference proteome</keyword>
<dbReference type="AlphaFoldDB" id="A0A5B7JKT4"/>
<sequence length="107" mass="12045">MPPVEFTPENPYCRFKVVCYARIPSYHNEDGIVQIVIGKSLAEVEPYKQNFVSTLSGIFGNAEVVISEMFAAELPDRTNIRLYVQQTLGNGQCECYLLLLAHSVIFV</sequence>
<accession>A0A5B7JKT4</accession>
<reference evidence="1 2" key="1">
    <citation type="submission" date="2019-05" db="EMBL/GenBank/DDBJ databases">
        <title>Another draft genome of Portunus trituberculatus and its Hox gene families provides insights of decapod evolution.</title>
        <authorList>
            <person name="Jeong J.-H."/>
            <person name="Song I."/>
            <person name="Kim S."/>
            <person name="Choi T."/>
            <person name="Kim D."/>
            <person name="Ryu S."/>
            <person name="Kim W."/>
        </authorList>
    </citation>
    <scope>NUCLEOTIDE SEQUENCE [LARGE SCALE GENOMIC DNA]</scope>
    <source>
        <tissue evidence="1">Muscle</tissue>
    </source>
</reference>
<dbReference type="Proteomes" id="UP000324222">
    <property type="component" value="Unassembled WGS sequence"/>
</dbReference>
<proteinExistence type="predicted"/>
<evidence type="ECO:0000313" key="1">
    <source>
        <dbReference type="EMBL" id="MPC92884.1"/>
    </source>
</evidence>
<gene>
    <name evidence="1" type="primary">NUP54</name>
    <name evidence="1" type="ORF">E2C01_087997</name>
</gene>
<dbReference type="OrthoDB" id="6360598at2759"/>
<name>A0A5B7JKT4_PORTR</name>
<dbReference type="EMBL" id="VSRR010092854">
    <property type="protein sequence ID" value="MPC92884.1"/>
    <property type="molecule type" value="Genomic_DNA"/>
</dbReference>